<dbReference type="KEGG" id="ccho:CCHOA_01575"/>
<dbReference type="AlphaFoldDB" id="A0A3G6J4T3"/>
<gene>
    <name evidence="2" type="ORF">CCHOA_01575</name>
</gene>
<proteinExistence type="predicted"/>
<feature type="region of interest" description="Disordered" evidence="1">
    <location>
        <begin position="1"/>
        <end position="76"/>
    </location>
</feature>
<feature type="compositionally biased region" description="Low complexity" evidence="1">
    <location>
        <begin position="66"/>
        <end position="76"/>
    </location>
</feature>
<protein>
    <submittedName>
        <fullName evidence="2">Uncharacterized protein</fullName>
    </submittedName>
</protein>
<organism evidence="2 3">
    <name type="scientific">Corynebacterium choanae</name>
    <dbReference type="NCBI Taxonomy" id="1862358"/>
    <lineage>
        <taxon>Bacteria</taxon>
        <taxon>Bacillati</taxon>
        <taxon>Actinomycetota</taxon>
        <taxon>Actinomycetes</taxon>
        <taxon>Mycobacteriales</taxon>
        <taxon>Corynebacteriaceae</taxon>
        <taxon>Corynebacterium</taxon>
    </lineage>
</organism>
<dbReference type="Proteomes" id="UP000269019">
    <property type="component" value="Chromosome"/>
</dbReference>
<evidence type="ECO:0000256" key="1">
    <source>
        <dbReference type="SAM" id="MobiDB-lite"/>
    </source>
</evidence>
<accession>A0A3G6J4T3</accession>
<evidence type="ECO:0000313" key="2">
    <source>
        <dbReference type="EMBL" id="AZA12743.1"/>
    </source>
</evidence>
<dbReference type="EMBL" id="CP033896">
    <property type="protein sequence ID" value="AZA12743.1"/>
    <property type="molecule type" value="Genomic_DNA"/>
</dbReference>
<sequence length="165" mass="17863">MTDTSGFWQEAPNLVRKNHPKLHTLNAAGKSPIPAPIAASSPTVSRETPPPSPNQSHHPRHPRNQTTSPPTCCTTRRVVPPHLAARQRIPLVCAASTHPMPAVNNTAQSRWRMCATCLFPLFCQQTLANHIPYPALSTVAVNGPIDSCPVRPVNPKVSCPPNTVE</sequence>
<reference evidence="2 3" key="1">
    <citation type="submission" date="2018-11" db="EMBL/GenBank/DDBJ databases">
        <authorList>
            <person name="Kleinhagauer T."/>
            <person name="Glaeser S.P."/>
            <person name="Spergser J."/>
            <person name="Ruckert C."/>
            <person name="Kaempfer P."/>
            <person name="Busse H.-J."/>
        </authorList>
    </citation>
    <scope>NUCLEOTIDE SEQUENCE [LARGE SCALE GENOMIC DNA]</scope>
    <source>
        <strain evidence="2 3">200CH</strain>
    </source>
</reference>
<keyword evidence="3" id="KW-1185">Reference proteome</keyword>
<name>A0A3G6J4T3_9CORY</name>
<evidence type="ECO:0000313" key="3">
    <source>
        <dbReference type="Proteomes" id="UP000269019"/>
    </source>
</evidence>